<evidence type="ECO:0000256" key="5">
    <source>
        <dbReference type="ARBA" id="ARBA00022679"/>
    </source>
</evidence>
<dbReference type="EC" id="2.3.2.27" evidence="4"/>
<evidence type="ECO:0000313" key="17">
    <source>
        <dbReference type="EMBL" id="VVV81922.1"/>
    </source>
</evidence>
<dbReference type="Gene3D" id="3.30.40.10">
    <property type="entry name" value="Zinc/RING finger domain, C3HC4 (zinc finger)"/>
    <property type="match status" value="1"/>
</dbReference>
<evidence type="ECO:0000256" key="8">
    <source>
        <dbReference type="ARBA" id="ARBA00022771"/>
    </source>
</evidence>
<proteinExistence type="predicted"/>
<dbReference type="GO" id="GO:0008270">
    <property type="term" value="F:zinc ion binding"/>
    <property type="evidence" value="ECO:0007669"/>
    <property type="project" value="UniProtKB-KW"/>
</dbReference>
<sequence>MASPEYQQIWVPVENSTDCSQGFCTFYCPQWCYVIFPPPPPLGLEGQDSGSSFSPLVIAIIGILASAFLLVTYYTVVAKYCGNRDSNRRRFQANPNENLDENHQNASAPEPWQAPTSGLDESVIKSIAVCKYKRSDGLIEGTDCSVCLSEFQEDESLRLLPKCSHAFHVPCIDRWLQAHPNCPLCRASVVCNPTAVPVQLPPSEIAIAVPQEIPEQTSSSGNEFFFDIPVTEEVGSSNVGVDYSTLMGGIHRDEESSRGVAPKVPTRALSDLGTEEDAIIEISNDEIQTLRRSVSMDWSSGNGMSISDILLIDHDIEQDGDGESATRGCEIAMDAERSKSVAGEQSSCRNRLEASRRKILHTVRTPLIMKRSLSGGKFLFPRNGRGSNTVLPL</sequence>
<evidence type="ECO:0000256" key="13">
    <source>
        <dbReference type="PROSITE-ProRule" id="PRU00175"/>
    </source>
</evidence>
<keyword evidence="11 15" id="KW-1133">Transmembrane helix</keyword>
<evidence type="ECO:0000256" key="4">
    <source>
        <dbReference type="ARBA" id="ARBA00012483"/>
    </source>
</evidence>
<dbReference type="UniPathway" id="UPA00143"/>
<dbReference type="GO" id="GO:0016567">
    <property type="term" value="P:protein ubiquitination"/>
    <property type="evidence" value="ECO:0007669"/>
    <property type="project" value="UniProtKB-UniPathway"/>
</dbReference>
<name>A0A5K0YUG1_9MAGN</name>
<keyword evidence="10" id="KW-0862">Zinc</keyword>
<evidence type="ECO:0000256" key="2">
    <source>
        <dbReference type="ARBA" id="ARBA00004167"/>
    </source>
</evidence>
<evidence type="ECO:0000256" key="15">
    <source>
        <dbReference type="SAM" id="Phobius"/>
    </source>
</evidence>
<evidence type="ECO:0000256" key="6">
    <source>
        <dbReference type="ARBA" id="ARBA00022692"/>
    </source>
</evidence>
<evidence type="ECO:0000256" key="7">
    <source>
        <dbReference type="ARBA" id="ARBA00022723"/>
    </source>
</evidence>
<dbReference type="EMBL" id="LR721777">
    <property type="protein sequence ID" value="VVV81922.1"/>
    <property type="molecule type" value="Genomic_DNA"/>
</dbReference>
<evidence type="ECO:0000256" key="11">
    <source>
        <dbReference type="ARBA" id="ARBA00022989"/>
    </source>
</evidence>
<evidence type="ECO:0000256" key="1">
    <source>
        <dbReference type="ARBA" id="ARBA00000900"/>
    </source>
</evidence>
<keyword evidence="6 15" id="KW-0812">Transmembrane</keyword>
<reference evidence="17" key="1">
    <citation type="submission" date="2019-09" db="EMBL/GenBank/DDBJ databases">
        <authorList>
            <person name="Zhang L."/>
        </authorList>
    </citation>
    <scope>NUCLEOTIDE SEQUENCE</scope>
</reference>
<protein>
    <recommendedName>
        <fullName evidence="4">RING-type E3 ubiquitin transferase</fullName>
        <ecNumber evidence="4">2.3.2.27</ecNumber>
    </recommendedName>
</protein>
<keyword evidence="12 15" id="KW-0472">Membrane</keyword>
<dbReference type="Pfam" id="PF13639">
    <property type="entry name" value="zf-RING_2"/>
    <property type="match status" value="1"/>
</dbReference>
<dbReference type="InterPro" id="IPR013083">
    <property type="entry name" value="Znf_RING/FYVE/PHD"/>
</dbReference>
<dbReference type="OrthoDB" id="9984778at2759"/>
<keyword evidence="9" id="KW-0833">Ubl conjugation pathway</keyword>
<dbReference type="AlphaFoldDB" id="A0A5K0YUG1"/>
<dbReference type="PROSITE" id="PS50089">
    <property type="entry name" value="ZF_RING_2"/>
    <property type="match status" value="1"/>
</dbReference>
<keyword evidence="8 13" id="KW-0863">Zinc-finger</keyword>
<dbReference type="SMART" id="SM00184">
    <property type="entry name" value="RING"/>
    <property type="match status" value="1"/>
</dbReference>
<dbReference type="OMA" id="PYMSTRD"/>
<dbReference type="FunFam" id="3.30.40.10:FF:000233">
    <property type="entry name" value="RING-H2 finger protein ATL54"/>
    <property type="match status" value="1"/>
</dbReference>
<dbReference type="CDD" id="cd16461">
    <property type="entry name" value="RING-H2_EL5-like"/>
    <property type="match status" value="1"/>
</dbReference>
<keyword evidence="5" id="KW-0808">Transferase</keyword>
<dbReference type="InterPro" id="IPR001841">
    <property type="entry name" value="Znf_RING"/>
</dbReference>
<evidence type="ECO:0000256" key="14">
    <source>
        <dbReference type="SAM" id="MobiDB-lite"/>
    </source>
</evidence>
<comment type="pathway">
    <text evidence="3">Protein modification; protein ubiquitination.</text>
</comment>
<accession>A0A5K0YUG1</accession>
<evidence type="ECO:0000256" key="12">
    <source>
        <dbReference type="ARBA" id="ARBA00023136"/>
    </source>
</evidence>
<evidence type="ECO:0000256" key="9">
    <source>
        <dbReference type="ARBA" id="ARBA00022786"/>
    </source>
</evidence>
<feature type="domain" description="RING-type" evidence="16">
    <location>
        <begin position="144"/>
        <end position="186"/>
    </location>
</feature>
<dbReference type="GO" id="GO:0061630">
    <property type="term" value="F:ubiquitin protein ligase activity"/>
    <property type="evidence" value="ECO:0007669"/>
    <property type="project" value="UniProtKB-EC"/>
</dbReference>
<dbReference type="SUPFAM" id="SSF57850">
    <property type="entry name" value="RING/U-box"/>
    <property type="match status" value="1"/>
</dbReference>
<dbReference type="PANTHER" id="PTHR46913:SF22">
    <property type="entry name" value="RING-TYPE E3 UBIQUITIN TRANSFERASE"/>
    <property type="match status" value="1"/>
</dbReference>
<evidence type="ECO:0000256" key="10">
    <source>
        <dbReference type="ARBA" id="ARBA00022833"/>
    </source>
</evidence>
<dbReference type="PANTHER" id="PTHR46913">
    <property type="entry name" value="RING-H2 FINGER PROTEIN ATL16"/>
    <property type="match status" value="1"/>
</dbReference>
<dbReference type="Gramene" id="NC12G0184730.1">
    <property type="protein sequence ID" value="NC12G0184730.1:cds"/>
    <property type="gene ID" value="NC12G0184730"/>
</dbReference>
<evidence type="ECO:0000259" key="16">
    <source>
        <dbReference type="PROSITE" id="PS50089"/>
    </source>
</evidence>
<gene>
    <name evidence="17" type="ORF">NYM_LOCUS8357</name>
</gene>
<comment type="catalytic activity">
    <reaction evidence="1">
        <text>S-ubiquitinyl-[E2 ubiquitin-conjugating enzyme]-L-cysteine + [acceptor protein]-L-lysine = [E2 ubiquitin-conjugating enzyme]-L-cysteine + N(6)-ubiquitinyl-[acceptor protein]-L-lysine.</text>
        <dbReference type="EC" id="2.3.2.27"/>
    </reaction>
</comment>
<dbReference type="GO" id="GO:0016020">
    <property type="term" value="C:membrane"/>
    <property type="evidence" value="ECO:0007669"/>
    <property type="project" value="UniProtKB-SubCell"/>
</dbReference>
<feature type="region of interest" description="Disordered" evidence="14">
    <location>
        <begin position="91"/>
        <end position="118"/>
    </location>
</feature>
<comment type="subcellular location">
    <subcellularLocation>
        <location evidence="2">Membrane</location>
        <topology evidence="2">Single-pass membrane protein</topology>
    </subcellularLocation>
</comment>
<evidence type="ECO:0000256" key="3">
    <source>
        <dbReference type="ARBA" id="ARBA00004906"/>
    </source>
</evidence>
<keyword evidence="7" id="KW-0479">Metal-binding</keyword>
<organism evidence="17">
    <name type="scientific">Nymphaea colorata</name>
    <name type="common">pocket water lily</name>
    <dbReference type="NCBI Taxonomy" id="210225"/>
    <lineage>
        <taxon>Eukaryota</taxon>
        <taxon>Viridiplantae</taxon>
        <taxon>Streptophyta</taxon>
        <taxon>Embryophyta</taxon>
        <taxon>Tracheophyta</taxon>
        <taxon>Spermatophyta</taxon>
        <taxon>Magnoliopsida</taxon>
        <taxon>Nymphaeales</taxon>
        <taxon>Nymphaeaceae</taxon>
        <taxon>Nymphaea</taxon>
    </lineage>
</organism>
<dbReference type="InterPro" id="IPR044600">
    <property type="entry name" value="ATL1/ATL16-like"/>
</dbReference>
<feature type="transmembrane region" description="Helical" evidence="15">
    <location>
        <begin position="56"/>
        <end position="81"/>
    </location>
</feature>